<evidence type="ECO:0000313" key="4">
    <source>
        <dbReference type="Proteomes" id="UP000254400"/>
    </source>
</evidence>
<gene>
    <name evidence="3" type="ORF">NCTC10343_01083</name>
</gene>
<dbReference type="InterPro" id="IPR002831">
    <property type="entry name" value="Tscrpt_reg_TrmB_N"/>
</dbReference>
<feature type="domain" description="Transcription regulator TrmB N-terminal" evidence="1">
    <location>
        <begin position="11"/>
        <end position="77"/>
    </location>
</feature>
<protein>
    <submittedName>
        <fullName evidence="3">Transcriptional regulator</fullName>
    </submittedName>
</protein>
<sequence length="286" mass="32535">MKSKPNILEILRDLNFSEYEAKAYVTLLESSPLSGYAVSLNSGVPRSKIYEVLSGMVNRGDIMVSQENTPLYVPLPPHELIAQRKRKAEQIFNVAQESLEQYTASFQNRENIWNISGYEAIINRINEGVKGAKHRILLEIWKEDAEMFRDALEQAAQQGIEVILVAYGDLNFDFATVYRHDMSEEITSEIGGRWIVLSVDDREVVAGILSLGDDSRAAWTLHPGLVMPITEVIIHDIYIMEILYEFREELEAKFGPNLIHLRNKFAMGPNGKGYYVPLTEKSIKRV</sequence>
<dbReference type="AlphaFoldDB" id="A0A378XT37"/>
<proteinExistence type="predicted"/>
<evidence type="ECO:0000313" key="3">
    <source>
        <dbReference type="EMBL" id="SUA66794.1"/>
    </source>
</evidence>
<dbReference type="Pfam" id="PF01978">
    <property type="entry name" value="TrmB"/>
    <property type="match status" value="1"/>
</dbReference>
<reference evidence="3 4" key="1">
    <citation type="submission" date="2018-06" db="EMBL/GenBank/DDBJ databases">
        <authorList>
            <consortium name="Pathogen Informatics"/>
            <person name="Doyle S."/>
        </authorList>
    </citation>
    <scope>NUCLEOTIDE SEQUENCE [LARGE SCALE GENOMIC DNA]</scope>
    <source>
        <strain evidence="3 4">NCTC10343</strain>
    </source>
</reference>
<dbReference type="RefSeq" id="WP_019686327.1">
    <property type="nucleotide sequence ID" value="NZ_CP036496.1"/>
</dbReference>
<dbReference type="CDD" id="cd09124">
    <property type="entry name" value="PLDc_like_TrmB_middle"/>
    <property type="match status" value="1"/>
</dbReference>
<dbReference type="InterPro" id="IPR021586">
    <property type="entry name" value="Tscrpt_reg_TrmB_C"/>
</dbReference>
<dbReference type="EMBL" id="UGSC01000001">
    <property type="protein sequence ID" value="SUA66794.1"/>
    <property type="molecule type" value="Genomic_DNA"/>
</dbReference>
<dbReference type="SUPFAM" id="SSF56024">
    <property type="entry name" value="Phospholipase D/nuclease"/>
    <property type="match status" value="1"/>
</dbReference>
<accession>A0A378XT37</accession>
<dbReference type="Proteomes" id="UP000254400">
    <property type="component" value="Unassembled WGS sequence"/>
</dbReference>
<dbReference type="Pfam" id="PF11495">
    <property type="entry name" value="Regulator_TrmB"/>
    <property type="match status" value="1"/>
</dbReference>
<dbReference type="PANTHER" id="PTHR34293">
    <property type="entry name" value="HTH-TYPE TRANSCRIPTIONAL REGULATOR TRMBL2"/>
    <property type="match status" value="1"/>
</dbReference>
<dbReference type="Gene3D" id="1.10.10.10">
    <property type="entry name" value="Winged helix-like DNA-binding domain superfamily/Winged helix DNA-binding domain"/>
    <property type="match status" value="1"/>
</dbReference>
<dbReference type="InterPro" id="IPR036388">
    <property type="entry name" value="WH-like_DNA-bd_sf"/>
</dbReference>
<dbReference type="InterPro" id="IPR051797">
    <property type="entry name" value="TrmB-like"/>
</dbReference>
<name>A0A378XT37_PAEPO</name>
<evidence type="ECO:0000259" key="1">
    <source>
        <dbReference type="Pfam" id="PF01978"/>
    </source>
</evidence>
<evidence type="ECO:0000259" key="2">
    <source>
        <dbReference type="Pfam" id="PF11495"/>
    </source>
</evidence>
<dbReference type="PANTHER" id="PTHR34293:SF1">
    <property type="entry name" value="HTH-TYPE TRANSCRIPTIONAL REGULATOR TRMBL2"/>
    <property type="match status" value="1"/>
</dbReference>
<organism evidence="3 4">
    <name type="scientific">Paenibacillus polymyxa</name>
    <name type="common">Bacillus polymyxa</name>
    <dbReference type="NCBI Taxonomy" id="1406"/>
    <lineage>
        <taxon>Bacteria</taxon>
        <taxon>Bacillati</taxon>
        <taxon>Bacillota</taxon>
        <taxon>Bacilli</taxon>
        <taxon>Bacillales</taxon>
        <taxon>Paenibacillaceae</taxon>
        <taxon>Paenibacillus</taxon>
    </lineage>
</organism>
<dbReference type="GeneID" id="93349885"/>
<feature type="domain" description="Transcription regulator TrmB C-terminal" evidence="2">
    <location>
        <begin position="112"/>
        <end position="205"/>
    </location>
</feature>